<gene>
    <name evidence="1" type="ORF">NCTC11976_01238</name>
</gene>
<sequence length="45" mass="5511">MIRMEKLAKLVAEGNHHRWKNKMEKKQVHQAFMDEISNFFHESKK</sequence>
<protein>
    <submittedName>
        <fullName evidence="1">Uncharacterized protein</fullName>
    </submittedName>
</protein>
<name>A0ABY6T4D1_9GAMM</name>
<evidence type="ECO:0000313" key="1">
    <source>
        <dbReference type="EMBL" id="VEB35206.1"/>
    </source>
</evidence>
<reference evidence="1 2" key="1">
    <citation type="submission" date="2018-12" db="EMBL/GenBank/DDBJ databases">
        <authorList>
            <consortium name="Pathogen Informatics"/>
        </authorList>
    </citation>
    <scope>NUCLEOTIDE SEQUENCE [LARGE SCALE GENOMIC DNA]</scope>
    <source>
        <strain evidence="1 2">NCTC11976</strain>
    </source>
</reference>
<organism evidence="1 2">
    <name type="scientific">Legionella cherrii</name>
    <dbReference type="NCBI Taxonomy" id="28084"/>
    <lineage>
        <taxon>Bacteria</taxon>
        <taxon>Pseudomonadati</taxon>
        <taxon>Pseudomonadota</taxon>
        <taxon>Gammaproteobacteria</taxon>
        <taxon>Legionellales</taxon>
        <taxon>Legionellaceae</taxon>
        <taxon>Legionella</taxon>
    </lineage>
</organism>
<proteinExistence type="predicted"/>
<dbReference type="EMBL" id="LR134173">
    <property type="protein sequence ID" value="VEB35206.1"/>
    <property type="molecule type" value="Genomic_DNA"/>
</dbReference>
<dbReference type="Proteomes" id="UP000277577">
    <property type="component" value="Chromosome"/>
</dbReference>
<accession>A0ABY6T4D1</accession>
<keyword evidence="2" id="KW-1185">Reference proteome</keyword>
<evidence type="ECO:0000313" key="2">
    <source>
        <dbReference type="Proteomes" id="UP000277577"/>
    </source>
</evidence>